<dbReference type="Gene3D" id="1.25.10.10">
    <property type="entry name" value="Leucine-rich Repeat Variant"/>
    <property type="match status" value="1"/>
</dbReference>
<keyword evidence="2" id="KW-0132">Cell division</keyword>
<feature type="compositionally biased region" description="Low complexity" evidence="5">
    <location>
        <begin position="283"/>
        <end position="301"/>
    </location>
</feature>
<feature type="region of interest" description="Disordered" evidence="5">
    <location>
        <begin position="283"/>
        <end position="303"/>
    </location>
</feature>
<keyword evidence="3" id="KW-0498">Mitosis</keyword>
<accession>A0ABD2JCF6</accession>
<evidence type="ECO:0008006" key="8">
    <source>
        <dbReference type="Google" id="ProtNLM"/>
    </source>
</evidence>
<dbReference type="PANTHER" id="PTHR12827">
    <property type="entry name" value="MEIOTIC CHECKPOINT REGULATOR TSG24 FAMILY MEMBER"/>
    <property type="match status" value="1"/>
</dbReference>
<protein>
    <recommendedName>
        <fullName evidence="8">Anaphase-promoting complex subunit 1</fullName>
    </recommendedName>
</protein>
<evidence type="ECO:0000256" key="5">
    <source>
        <dbReference type="SAM" id="MobiDB-lite"/>
    </source>
</evidence>
<gene>
    <name evidence="6" type="ORF">niasHT_023866</name>
</gene>
<sequence length="1555" mass="173640">MFIDENKEMMIVPKTTKKFASTFKGSQLIVNHFVVNGIVAKRVEAIGREAVVFNGCSNRIVKRYTVDFDLINALFVTFSPNSPEDYLCLVGSSQIDFYALADQMYCSLALPFKICQATSVSFGLLLERSSLPGEFGSSPCAAQLFSLTHPYNEIFPVLCKFKDDPNCHYTFRNRKMKVVSKDVGANWTASVFGSNDLIMCYDFEEHINHIFMIRKCTKDERMAAKTDLGIMNSSALLHTPSSMQSFYSPNFFNRRFIENQLGVSNSAHFHSPCVSMNPLTFSNTSQNQQRQQQQQQSANNSDGASVVGFASKVTPVRRYYTRSIAAAERTAFAVNSNTFSAVSSYPSTVEKSPLLRSLEHSATLNRMKLKKKLAMVTSGSSLFAPRQIDMSDLLSFGGDRDDASDDPPTSLDMAVEFCLHWLWAESPDDAALAGPVLSLGTEKVASKLQRLRVSSSASSHSEDKGEVSRMASTFFISRNLFDKNDRHIVFHVPHDRRIRILRLSFTLRHPSFVPSPLLPNCSLLHSSSILASAAIPFLHSSYFMVLDASSLSDDQFFVPPSVSLYHGHHKLGTIALNIGPNSHLLRLLPAGRCSQSFNLFSLQAITAAEEESNSETHFGQLETLNFVYELQLGFGTGTANRCFHAICVSLGPDRQLDILSRLISTNPWRIVLAAEQIPCINELSADRVELALLFELIFTHFGMEPTTELPYRQLLGRIGKHMGEDLQEGSTPKRTRLNDLTTELAENEEAWNKLRADMDLIQSISDLNVKCIRHLYQMKILERRVLNFLRKFTDNAKDDGQRKIAQTKGIRSNSEHLATANAFDWKQKFSEAHKWVTVPRWTTDLRLYNVKQMLDPSMPILIPNKAFGLSFNDVQQREQHEQFLVSVAIRTLTRPFGQAMLHFRTRHCFSDENSDPAMGMRQICLNGRVHPGRNQVDYPLNDSFPTHKIAMDWANFYNALAHGLSFCGDFPRRLFSNNSSENELPSTVRAGLILAAGFVGNVRSMMNLYDIHLLLTQNNRHLVIALLVGCAAAHRGTSEVHIYKIIATHLPFLLQPTLCEFRIDLVVQTAALLSLGLLFCETTNHTVSSQLLNQMSLEVPCESDQSSDRYSFVLAAGFAIGLINLGKGKEISDTEIAISSSPSLKDRLVQLLKGAERRMAYLNYDQVQCPCMRANNVVGPRMGGANSSLGRAYTPGGGGVNHNNGGTSGQSAARHADHSGIGQPCSNHVRELPTLNTHLTSPAAAVALGLIYLRTGDCWIRETLAIADTFYEIDQIRPDMLMIRTFSRCLVDFEDIKCTREWVDAQIPQIIRKYVKRFLEVKSKEDMWWSDFIDMATVAKAYFYCFAGASFALALRFASKWEIKALQIIQSFYEILKTDTSELATSTEGQGHSPVDLAHQAGKNCINACINVAALSMALVMAGSGDLHTTRILRKIRNTFDKIGEAPIPRDTSVHSLHVSINMALGLLYLGHGRLCFSDSNLAIASLVISLFPLFPHSITDNRFYFQSIRFLWVLAVRPSSRSDTAKEQLDTENAFAQQTVNCPRCGNITVNKCL</sequence>
<organism evidence="6 7">
    <name type="scientific">Heterodera trifolii</name>
    <dbReference type="NCBI Taxonomy" id="157864"/>
    <lineage>
        <taxon>Eukaryota</taxon>
        <taxon>Metazoa</taxon>
        <taxon>Ecdysozoa</taxon>
        <taxon>Nematoda</taxon>
        <taxon>Chromadorea</taxon>
        <taxon>Rhabditida</taxon>
        <taxon>Tylenchina</taxon>
        <taxon>Tylenchomorpha</taxon>
        <taxon>Tylenchoidea</taxon>
        <taxon>Heteroderidae</taxon>
        <taxon>Heteroderinae</taxon>
        <taxon>Heterodera</taxon>
    </lineage>
</organism>
<dbReference type="InterPro" id="IPR024990">
    <property type="entry name" value="Apc1"/>
</dbReference>
<comment type="caution">
    <text evidence="6">The sequence shown here is derived from an EMBL/GenBank/DDBJ whole genome shotgun (WGS) entry which is preliminary data.</text>
</comment>
<evidence type="ECO:0000256" key="4">
    <source>
        <dbReference type="ARBA" id="ARBA00023306"/>
    </source>
</evidence>
<proteinExistence type="inferred from homology"/>
<dbReference type="PANTHER" id="PTHR12827:SF3">
    <property type="entry name" value="ANAPHASE-PROMOTING COMPLEX SUBUNIT 1"/>
    <property type="match status" value="1"/>
</dbReference>
<dbReference type="GO" id="GO:0051301">
    <property type="term" value="P:cell division"/>
    <property type="evidence" value="ECO:0007669"/>
    <property type="project" value="UniProtKB-KW"/>
</dbReference>
<reference evidence="6 7" key="1">
    <citation type="submission" date="2024-10" db="EMBL/GenBank/DDBJ databases">
        <authorList>
            <person name="Kim D."/>
        </authorList>
    </citation>
    <scope>NUCLEOTIDE SEQUENCE [LARGE SCALE GENOMIC DNA]</scope>
    <source>
        <strain evidence="6">BH-2024</strain>
    </source>
</reference>
<evidence type="ECO:0000256" key="2">
    <source>
        <dbReference type="ARBA" id="ARBA00022618"/>
    </source>
</evidence>
<feature type="region of interest" description="Disordered" evidence="5">
    <location>
        <begin position="1193"/>
        <end position="1220"/>
    </location>
</feature>
<keyword evidence="7" id="KW-1185">Reference proteome</keyword>
<evidence type="ECO:0000256" key="1">
    <source>
        <dbReference type="ARBA" id="ARBA00010547"/>
    </source>
</evidence>
<evidence type="ECO:0000256" key="3">
    <source>
        <dbReference type="ARBA" id="ARBA00022776"/>
    </source>
</evidence>
<name>A0ABD2JCF6_9BILA</name>
<dbReference type="InterPro" id="IPR011989">
    <property type="entry name" value="ARM-like"/>
</dbReference>
<evidence type="ECO:0000313" key="7">
    <source>
        <dbReference type="Proteomes" id="UP001620626"/>
    </source>
</evidence>
<dbReference type="Proteomes" id="UP001620626">
    <property type="component" value="Unassembled WGS sequence"/>
</dbReference>
<keyword evidence="4" id="KW-0131">Cell cycle</keyword>
<comment type="similarity">
    <text evidence="1">Belongs to the APC1 family.</text>
</comment>
<dbReference type="EMBL" id="JBICBT010001002">
    <property type="protein sequence ID" value="KAL3088306.1"/>
    <property type="molecule type" value="Genomic_DNA"/>
</dbReference>
<evidence type="ECO:0000313" key="6">
    <source>
        <dbReference type="EMBL" id="KAL3088306.1"/>
    </source>
</evidence>